<organism evidence="1 2">
    <name type="scientific">Racocetra persica</name>
    <dbReference type="NCBI Taxonomy" id="160502"/>
    <lineage>
        <taxon>Eukaryota</taxon>
        <taxon>Fungi</taxon>
        <taxon>Fungi incertae sedis</taxon>
        <taxon>Mucoromycota</taxon>
        <taxon>Glomeromycotina</taxon>
        <taxon>Glomeromycetes</taxon>
        <taxon>Diversisporales</taxon>
        <taxon>Gigasporaceae</taxon>
        <taxon>Racocetra</taxon>
    </lineage>
</organism>
<protein>
    <submittedName>
        <fullName evidence="1">21018_t:CDS:1</fullName>
    </submittedName>
</protein>
<gene>
    <name evidence="1" type="ORF">RPERSI_LOCUS26354</name>
</gene>
<reference evidence="1" key="1">
    <citation type="submission" date="2021-06" db="EMBL/GenBank/DDBJ databases">
        <authorList>
            <person name="Kallberg Y."/>
            <person name="Tangrot J."/>
            <person name="Rosling A."/>
        </authorList>
    </citation>
    <scope>NUCLEOTIDE SEQUENCE</scope>
    <source>
        <strain evidence="1">MA461A</strain>
    </source>
</reference>
<keyword evidence="2" id="KW-1185">Reference proteome</keyword>
<evidence type="ECO:0000313" key="2">
    <source>
        <dbReference type="Proteomes" id="UP000789920"/>
    </source>
</evidence>
<sequence>YEKGLDVCYPLSTITIPKLNSENALQEMIELVVEIAGNLKHLFDSKP</sequence>
<evidence type="ECO:0000313" key="1">
    <source>
        <dbReference type="EMBL" id="CAG8824882.1"/>
    </source>
</evidence>
<feature type="non-terminal residue" evidence="1">
    <location>
        <position position="1"/>
    </location>
</feature>
<feature type="non-terminal residue" evidence="1">
    <location>
        <position position="47"/>
    </location>
</feature>
<comment type="caution">
    <text evidence="1">The sequence shown here is derived from an EMBL/GenBank/DDBJ whole genome shotgun (WGS) entry which is preliminary data.</text>
</comment>
<dbReference type="Proteomes" id="UP000789920">
    <property type="component" value="Unassembled WGS sequence"/>
</dbReference>
<dbReference type="EMBL" id="CAJVQC010089625">
    <property type="protein sequence ID" value="CAG8824882.1"/>
    <property type="molecule type" value="Genomic_DNA"/>
</dbReference>
<name>A0ACA9S309_9GLOM</name>
<proteinExistence type="predicted"/>
<accession>A0ACA9S309</accession>